<reference evidence="3 4" key="1">
    <citation type="submission" date="2020-11" db="EMBL/GenBank/DDBJ databases">
        <title>Arthrobacter antarcticus sp. nov., isolated from Antarctic Soil.</title>
        <authorList>
            <person name="Li J."/>
        </authorList>
    </citation>
    <scope>NUCLEOTIDE SEQUENCE [LARGE SCALE GENOMIC DNA]</scope>
    <source>
        <strain evidence="3 4">Z1-20</strain>
    </source>
</reference>
<feature type="transmembrane region" description="Helical" evidence="1">
    <location>
        <begin position="198"/>
        <end position="220"/>
    </location>
</feature>
<keyword evidence="4" id="KW-1185">Reference proteome</keyword>
<dbReference type="Gene3D" id="1.20.144.10">
    <property type="entry name" value="Phosphatidic acid phosphatase type 2/haloperoxidase"/>
    <property type="match status" value="1"/>
</dbReference>
<protein>
    <submittedName>
        <fullName evidence="3">Phosphatase PAP2 family protein</fullName>
    </submittedName>
</protein>
<keyword evidence="1" id="KW-1133">Transmembrane helix</keyword>
<dbReference type="Pfam" id="PF01569">
    <property type="entry name" value="PAP2"/>
    <property type="match status" value="1"/>
</dbReference>
<proteinExistence type="predicted"/>
<dbReference type="InterPro" id="IPR036938">
    <property type="entry name" value="PAP2/HPO_sf"/>
</dbReference>
<feature type="domain" description="Phosphatidic acid phosphatase type 2/haloperoxidase" evidence="2">
    <location>
        <begin position="98"/>
        <end position="213"/>
    </location>
</feature>
<dbReference type="EMBL" id="JADNYM010000037">
    <property type="protein sequence ID" value="MBG0741690.1"/>
    <property type="molecule type" value="Genomic_DNA"/>
</dbReference>
<evidence type="ECO:0000256" key="1">
    <source>
        <dbReference type="SAM" id="Phobius"/>
    </source>
</evidence>
<dbReference type="SUPFAM" id="SSF48317">
    <property type="entry name" value="Acid phosphatase/Vanadium-dependent haloperoxidase"/>
    <property type="match status" value="1"/>
</dbReference>
<dbReference type="SMART" id="SM00014">
    <property type="entry name" value="acidPPc"/>
    <property type="match status" value="1"/>
</dbReference>
<organism evidence="3 4">
    <name type="scientific">Arthrobacter terrae</name>
    <dbReference type="NCBI Taxonomy" id="2935737"/>
    <lineage>
        <taxon>Bacteria</taxon>
        <taxon>Bacillati</taxon>
        <taxon>Actinomycetota</taxon>
        <taxon>Actinomycetes</taxon>
        <taxon>Micrococcales</taxon>
        <taxon>Micrococcaceae</taxon>
        <taxon>Arthrobacter</taxon>
    </lineage>
</organism>
<evidence type="ECO:0000313" key="4">
    <source>
        <dbReference type="Proteomes" id="UP000655366"/>
    </source>
</evidence>
<comment type="caution">
    <text evidence="3">The sequence shown here is derived from an EMBL/GenBank/DDBJ whole genome shotgun (WGS) entry which is preliminary data.</text>
</comment>
<feature type="transmembrane region" description="Helical" evidence="1">
    <location>
        <begin position="20"/>
        <end position="39"/>
    </location>
</feature>
<dbReference type="PANTHER" id="PTHR14969:SF13">
    <property type="entry name" value="AT30094P"/>
    <property type="match status" value="1"/>
</dbReference>
<evidence type="ECO:0000259" key="2">
    <source>
        <dbReference type="SMART" id="SM00014"/>
    </source>
</evidence>
<gene>
    <name evidence="3" type="ORF">IV500_20230</name>
</gene>
<feature type="transmembrane region" description="Helical" evidence="1">
    <location>
        <begin position="70"/>
        <end position="93"/>
    </location>
</feature>
<dbReference type="PANTHER" id="PTHR14969">
    <property type="entry name" value="SPHINGOSINE-1-PHOSPHATE PHOSPHOHYDROLASE"/>
    <property type="match status" value="1"/>
</dbReference>
<keyword evidence="1" id="KW-0812">Transmembrane</keyword>
<dbReference type="Proteomes" id="UP000655366">
    <property type="component" value="Unassembled WGS sequence"/>
</dbReference>
<keyword evidence="1" id="KW-0472">Membrane</keyword>
<dbReference type="InterPro" id="IPR000326">
    <property type="entry name" value="PAP2/HPO"/>
</dbReference>
<dbReference type="AlphaFoldDB" id="A0A931CSA4"/>
<sequence>MTERMMRGFVPLYLQLRSWFLIPVGVVLFALTLTIGLVAKSYGSYSPDLAVDVEMSEARNPVLNAIGLGIHYGLGPLGAVIILAGICAWLMFIRRAPIQSLAFGSITAVGWLSSEIGKFTVSRLRPPHDVVHALIAEPGHDSFPSGHTAFAAALAWAVILVLTRPGIQRRWTILAGVLFTAVVALSRLYIGVHYPTDVIGSVLISTGGILIWLALWNNLLEPRLRNTRLLTRLTPTAPTT</sequence>
<feature type="transmembrane region" description="Helical" evidence="1">
    <location>
        <begin position="142"/>
        <end position="162"/>
    </location>
</feature>
<feature type="transmembrane region" description="Helical" evidence="1">
    <location>
        <begin position="171"/>
        <end position="192"/>
    </location>
</feature>
<evidence type="ECO:0000313" key="3">
    <source>
        <dbReference type="EMBL" id="MBG0741690.1"/>
    </source>
</evidence>
<feature type="transmembrane region" description="Helical" evidence="1">
    <location>
        <begin position="100"/>
        <end position="122"/>
    </location>
</feature>
<name>A0A931CSA4_9MICC</name>
<dbReference type="RefSeq" id="WP_196398623.1">
    <property type="nucleotide sequence ID" value="NZ_JADNYM010000037.1"/>
</dbReference>
<accession>A0A931CSA4</accession>